<accession>A0ABU7IN81</accession>
<evidence type="ECO:0000313" key="4">
    <source>
        <dbReference type="EMBL" id="MEE1974424.1"/>
    </source>
</evidence>
<keyword evidence="1" id="KW-0521">NADP</keyword>
<feature type="non-terminal residue" evidence="4">
    <location>
        <position position="69"/>
    </location>
</feature>
<dbReference type="SUPFAM" id="SSF55347">
    <property type="entry name" value="Glyceraldehyde-3-phosphate dehydrogenase-like, C-terminal domain"/>
    <property type="match status" value="1"/>
</dbReference>
<comment type="caution">
    <text evidence="4">The sequence shown here is derived from an EMBL/GenBank/DDBJ whole genome shotgun (WGS) entry which is preliminary data.</text>
</comment>
<dbReference type="PANTHER" id="PTHR43070:SF3">
    <property type="entry name" value="HOMOSERINE DEHYDROGENASE"/>
    <property type="match status" value="1"/>
</dbReference>
<dbReference type="EMBL" id="JAZDDF010000183">
    <property type="protein sequence ID" value="MEE1974424.1"/>
    <property type="molecule type" value="Genomic_DNA"/>
</dbReference>
<dbReference type="Gene3D" id="3.30.360.10">
    <property type="entry name" value="Dihydrodipicolinate Reductase, domain 2"/>
    <property type="match status" value="1"/>
</dbReference>
<evidence type="ECO:0000256" key="1">
    <source>
        <dbReference type="ARBA" id="ARBA00022857"/>
    </source>
</evidence>
<organism evidence="4 5">
    <name type="scientific">Maribacter flavus</name>
    <dbReference type="NCBI Taxonomy" id="1658664"/>
    <lineage>
        <taxon>Bacteria</taxon>
        <taxon>Pseudomonadati</taxon>
        <taxon>Bacteroidota</taxon>
        <taxon>Flavobacteriia</taxon>
        <taxon>Flavobacteriales</taxon>
        <taxon>Flavobacteriaceae</taxon>
        <taxon>Maribacter</taxon>
    </lineage>
</organism>
<protein>
    <recommendedName>
        <fullName evidence="3">Homoserine dehydrogenase catalytic domain-containing protein</fullName>
    </recommendedName>
</protein>
<feature type="non-terminal residue" evidence="4">
    <location>
        <position position="1"/>
    </location>
</feature>
<evidence type="ECO:0000259" key="3">
    <source>
        <dbReference type="Pfam" id="PF00742"/>
    </source>
</evidence>
<evidence type="ECO:0000313" key="5">
    <source>
        <dbReference type="Proteomes" id="UP001343698"/>
    </source>
</evidence>
<dbReference type="InterPro" id="IPR011147">
    <property type="entry name" value="Bifunc_Aspkin/hSer_DH"/>
</dbReference>
<gene>
    <name evidence="4" type="ORF">V1H85_18370</name>
</gene>
<dbReference type="InterPro" id="IPR001342">
    <property type="entry name" value="HDH_cat"/>
</dbReference>
<dbReference type="Proteomes" id="UP001343698">
    <property type="component" value="Unassembled WGS sequence"/>
</dbReference>
<dbReference type="RefSeq" id="WP_330072606.1">
    <property type="nucleotide sequence ID" value="NZ_JAZDDF010000183.1"/>
</dbReference>
<reference evidence="4 5" key="1">
    <citation type="submission" date="2024-01" db="EMBL/GenBank/DDBJ databases">
        <title>Maribacter spp. originated from different algae showed divergent polysaccharides utilization ability.</title>
        <authorList>
            <person name="Wang H."/>
            <person name="Wu Y."/>
        </authorList>
    </citation>
    <scope>NUCLEOTIDE SEQUENCE [LARGE SCALE GENOMIC DNA]</scope>
    <source>
        <strain evidence="4 5">KPT27_14</strain>
    </source>
</reference>
<proteinExistence type="predicted"/>
<keyword evidence="5" id="KW-1185">Reference proteome</keyword>
<keyword evidence="2" id="KW-0560">Oxidoreductase</keyword>
<sequence length="69" mass="7872">QLEGYTVPDPRIDLSGVDVARKILILARESGHKLELADIESKNFLTENAINVTTVEDFFETLKIDENYY</sequence>
<feature type="domain" description="Homoserine dehydrogenase catalytic" evidence="3">
    <location>
        <begin position="2"/>
        <end position="54"/>
    </location>
</feature>
<dbReference type="PANTHER" id="PTHR43070">
    <property type="match status" value="1"/>
</dbReference>
<evidence type="ECO:0000256" key="2">
    <source>
        <dbReference type="ARBA" id="ARBA00023002"/>
    </source>
</evidence>
<name>A0ABU7IN81_9FLAO</name>
<dbReference type="Pfam" id="PF00742">
    <property type="entry name" value="Homoserine_dh"/>
    <property type="match status" value="1"/>
</dbReference>